<keyword evidence="6" id="KW-1185">Reference proteome</keyword>
<name>A0AAN9TLH7_9HEMI</name>
<organism evidence="5 6">
    <name type="scientific">Parthenolecanium corni</name>
    <dbReference type="NCBI Taxonomy" id="536013"/>
    <lineage>
        <taxon>Eukaryota</taxon>
        <taxon>Metazoa</taxon>
        <taxon>Ecdysozoa</taxon>
        <taxon>Arthropoda</taxon>
        <taxon>Hexapoda</taxon>
        <taxon>Insecta</taxon>
        <taxon>Pterygota</taxon>
        <taxon>Neoptera</taxon>
        <taxon>Paraneoptera</taxon>
        <taxon>Hemiptera</taxon>
        <taxon>Sternorrhyncha</taxon>
        <taxon>Coccoidea</taxon>
        <taxon>Coccidae</taxon>
        <taxon>Parthenolecanium</taxon>
    </lineage>
</organism>
<dbReference type="PANTHER" id="PTHR48043:SF145">
    <property type="entry name" value="FI06409P-RELATED"/>
    <property type="match status" value="1"/>
</dbReference>
<evidence type="ECO:0000313" key="5">
    <source>
        <dbReference type="EMBL" id="KAK7574486.1"/>
    </source>
</evidence>
<feature type="transmembrane region" description="Helical" evidence="4">
    <location>
        <begin position="481"/>
        <end position="505"/>
    </location>
</feature>
<keyword evidence="4" id="KW-1133">Transmembrane helix</keyword>
<evidence type="ECO:0000256" key="3">
    <source>
        <dbReference type="ARBA" id="ARBA00022679"/>
    </source>
</evidence>
<sequence length="538" mass="61504">MMKWSYGVCLLFVGIVQTANILVLLPLPAPSHFHCFYPLVEKLLERGHNMTVVTPIHFDNDRINHVDLPGVQKHFHHHNCKLFITHGGIHSIIESVNAAVPVLGLPFFSEQSYNVKIMENLGVGIMLSDIEKHELETAVNKILNDSRSQTQIEKYFNFDKENVPHIKDIMRNISVTLVNSHYSFGYVKPDLPNVVNVAGIHLTSPTNLPQVTESANILVVAHLPHRSHFVSFQPLWENLIERGHNLTIIAGFELNKKFQSNYTLVDVKPLFGKLILLYEFIYLPRSQTQIEKYFNFDKENVPHIKDILRNISVTLVNSHYSFGYIKPNLPNVVDVAGIHLIPPTNLPVHVFAQFFPDDHPKCRLFITHGGIHSLLESLNASVPFLGIPFFGDQLHNLLKAEYFGIGTALNIDDISTELPLKINEVLYNQKYKENIVKRSQLFRERLNNPMETALYWIDHVLKHKDTSHLKSASTQLSWYELYSVDVLIIVAVIFWIAMKIIGFIIRRTTQKLMSLKNVISPKAESGLKKRVTNNLKCD</sequence>
<evidence type="ECO:0008006" key="7">
    <source>
        <dbReference type="Google" id="ProtNLM"/>
    </source>
</evidence>
<dbReference type="SUPFAM" id="SSF53756">
    <property type="entry name" value="UDP-Glycosyltransferase/glycogen phosphorylase"/>
    <property type="match status" value="4"/>
</dbReference>
<comment type="caution">
    <text evidence="5">The sequence shown here is derived from an EMBL/GenBank/DDBJ whole genome shotgun (WGS) entry which is preliminary data.</text>
</comment>
<evidence type="ECO:0000313" key="6">
    <source>
        <dbReference type="Proteomes" id="UP001367676"/>
    </source>
</evidence>
<dbReference type="EMBL" id="JBBCAQ010000037">
    <property type="protein sequence ID" value="KAK7574486.1"/>
    <property type="molecule type" value="Genomic_DNA"/>
</dbReference>
<proteinExistence type="inferred from homology"/>
<dbReference type="AlphaFoldDB" id="A0AAN9TLH7"/>
<keyword evidence="3" id="KW-0808">Transferase</keyword>
<dbReference type="Gene3D" id="3.40.50.2000">
    <property type="entry name" value="Glycogen Phosphorylase B"/>
    <property type="match status" value="2"/>
</dbReference>
<keyword evidence="4" id="KW-0472">Membrane</keyword>
<dbReference type="Proteomes" id="UP001367676">
    <property type="component" value="Unassembled WGS sequence"/>
</dbReference>
<reference evidence="5 6" key="1">
    <citation type="submission" date="2024-03" db="EMBL/GenBank/DDBJ databases">
        <title>Adaptation during the transition from Ophiocordyceps entomopathogen to insect associate is accompanied by gene loss and intensified selection.</title>
        <authorList>
            <person name="Ward C.M."/>
            <person name="Onetto C.A."/>
            <person name="Borneman A.R."/>
        </authorList>
    </citation>
    <scope>NUCLEOTIDE SEQUENCE [LARGE SCALE GENOMIC DNA]</scope>
    <source>
        <strain evidence="5">AWRI1</strain>
        <tissue evidence="5">Single Adult Female</tissue>
    </source>
</reference>
<accession>A0AAN9TLH7</accession>
<protein>
    <recommendedName>
        <fullName evidence="7">UDP-glycosyltransferase</fullName>
    </recommendedName>
</protein>
<evidence type="ECO:0000256" key="2">
    <source>
        <dbReference type="ARBA" id="ARBA00022676"/>
    </source>
</evidence>
<keyword evidence="2" id="KW-0328">Glycosyltransferase</keyword>
<dbReference type="InterPro" id="IPR050271">
    <property type="entry name" value="UDP-glycosyltransferase"/>
</dbReference>
<dbReference type="Pfam" id="PF00201">
    <property type="entry name" value="UDPGT"/>
    <property type="match status" value="2"/>
</dbReference>
<evidence type="ECO:0000256" key="4">
    <source>
        <dbReference type="SAM" id="Phobius"/>
    </source>
</evidence>
<keyword evidence="4" id="KW-0812">Transmembrane</keyword>
<dbReference type="GO" id="GO:0008194">
    <property type="term" value="F:UDP-glycosyltransferase activity"/>
    <property type="evidence" value="ECO:0007669"/>
    <property type="project" value="InterPro"/>
</dbReference>
<gene>
    <name evidence="5" type="ORF">V9T40_011677</name>
</gene>
<dbReference type="InterPro" id="IPR002213">
    <property type="entry name" value="UDP_glucos_trans"/>
</dbReference>
<dbReference type="PANTHER" id="PTHR48043">
    <property type="entry name" value="EG:EG0003.4 PROTEIN-RELATED"/>
    <property type="match status" value="1"/>
</dbReference>
<comment type="similarity">
    <text evidence="1">Belongs to the UDP-glycosyltransferase family.</text>
</comment>
<evidence type="ECO:0000256" key="1">
    <source>
        <dbReference type="ARBA" id="ARBA00009995"/>
    </source>
</evidence>